<feature type="region of interest" description="Disordered" evidence="1">
    <location>
        <begin position="1"/>
        <end position="29"/>
    </location>
</feature>
<reference evidence="2" key="2">
    <citation type="journal article" date="2015" name="Data Brief">
        <title>Shoot transcriptome of the giant reed, Arundo donax.</title>
        <authorList>
            <person name="Barrero R.A."/>
            <person name="Guerrero F.D."/>
            <person name="Moolhuijzen P."/>
            <person name="Goolsby J.A."/>
            <person name="Tidwell J."/>
            <person name="Bellgard S.E."/>
            <person name="Bellgard M.I."/>
        </authorList>
    </citation>
    <scope>NUCLEOTIDE SEQUENCE</scope>
    <source>
        <tissue evidence="2">Shoot tissue taken approximately 20 cm above the soil surface</tissue>
    </source>
</reference>
<dbReference type="AlphaFoldDB" id="A0A0A9HII2"/>
<name>A0A0A9HII2_ARUDO</name>
<proteinExistence type="predicted"/>
<organism evidence="2">
    <name type="scientific">Arundo donax</name>
    <name type="common">Giant reed</name>
    <name type="synonym">Donax arundinaceus</name>
    <dbReference type="NCBI Taxonomy" id="35708"/>
    <lineage>
        <taxon>Eukaryota</taxon>
        <taxon>Viridiplantae</taxon>
        <taxon>Streptophyta</taxon>
        <taxon>Embryophyta</taxon>
        <taxon>Tracheophyta</taxon>
        <taxon>Spermatophyta</taxon>
        <taxon>Magnoliopsida</taxon>
        <taxon>Liliopsida</taxon>
        <taxon>Poales</taxon>
        <taxon>Poaceae</taxon>
        <taxon>PACMAD clade</taxon>
        <taxon>Arundinoideae</taxon>
        <taxon>Arundineae</taxon>
        <taxon>Arundo</taxon>
    </lineage>
</organism>
<protein>
    <submittedName>
        <fullName evidence="2">Uncharacterized protein</fullName>
    </submittedName>
</protein>
<sequence length="29" mass="3450">MTLNNNIESESYSREPTPNHLHQQRSRLP</sequence>
<evidence type="ECO:0000313" key="2">
    <source>
        <dbReference type="EMBL" id="JAE34656.1"/>
    </source>
</evidence>
<reference evidence="2" key="1">
    <citation type="submission" date="2014-09" db="EMBL/GenBank/DDBJ databases">
        <authorList>
            <person name="Magalhaes I.L.F."/>
            <person name="Oliveira U."/>
            <person name="Santos F.R."/>
            <person name="Vidigal T.H.D.A."/>
            <person name="Brescovit A.D."/>
            <person name="Santos A.J."/>
        </authorList>
    </citation>
    <scope>NUCLEOTIDE SEQUENCE</scope>
    <source>
        <tissue evidence="2">Shoot tissue taken approximately 20 cm above the soil surface</tissue>
    </source>
</reference>
<accession>A0A0A9HII2</accession>
<dbReference type="EMBL" id="GBRH01163240">
    <property type="protein sequence ID" value="JAE34656.1"/>
    <property type="molecule type" value="Transcribed_RNA"/>
</dbReference>
<feature type="compositionally biased region" description="Polar residues" evidence="1">
    <location>
        <begin position="1"/>
        <end position="16"/>
    </location>
</feature>
<evidence type="ECO:0000256" key="1">
    <source>
        <dbReference type="SAM" id="MobiDB-lite"/>
    </source>
</evidence>